<sequence>MSCQAIISNPPAILEKSTTVAEALAILREKGVNALPVTDAKGHFLGVFGLRELIVLLLPRAVRLGVEMGELGFVSDTLDDLRHRLGAFAKDSIGKHMAPHRAVRAETPLVEALMLLYRGDSYLPVVDGAGKLIGIVSANDAMARVVEGI</sequence>
<dbReference type="EMBL" id="CU459003">
    <property type="protein sequence ID" value="CAM75983.1"/>
    <property type="molecule type" value="Genomic_DNA"/>
</dbReference>
<dbReference type="Gene3D" id="3.10.580.10">
    <property type="entry name" value="CBS-domain"/>
    <property type="match status" value="1"/>
</dbReference>
<protein>
    <submittedName>
        <fullName evidence="4">CBS domain protein</fullName>
    </submittedName>
</protein>
<accession>A4TZC6</accession>
<dbReference type="AlphaFoldDB" id="A4TZC6"/>
<dbReference type="InterPro" id="IPR046342">
    <property type="entry name" value="CBS_dom_sf"/>
</dbReference>
<organism evidence="4">
    <name type="scientific">Magnetospirillum gryphiswaldense</name>
    <dbReference type="NCBI Taxonomy" id="55518"/>
    <lineage>
        <taxon>Bacteria</taxon>
        <taxon>Pseudomonadati</taxon>
        <taxon>Pseudomonadota</taxon>
        <taxon>Alphaproteobacteria</taxon>
        <taxon>Rhodospirillales</taxon>
        <taxon>Rhodospirillaceae</taxon>
        <taxon>Magnetospirillum</taxon>
    </lineage>
</organism>
<gene>
    <name evidence="4" type="ORF">MGR_3311</name>
</gene>
<evidence type="ECO:0000256" key="1">
    <source>
        <dbReference type="ARBA" id="ARBA00022737"/>
    </source>
</evidence>
<dbReference type="RefSeq" id="WP_106002454.1">
    <property type="nucleotide sequence ID" value="NZ_CP027527.1"/>
</dbReference>
<dbReference type="PANTHER" id="PTHR48108">
    <property type="entry name" value="CBS DOMAIN-CONTAINING PROTEIN CBSX2, CHLOROPLASTIC"/>
    <property type="match status" value="1"/>
</dbReference>
<feature type="domain" description="CBS" evidence="3">
    <location>
        <begin position="96"/>
        <end position="149"/>
    </location>
</feature>
<dbReference type="InterPro" id="IPR000644">
    <property type="entry name" value="CBS_dom"/>
</dbReference>
<evidence type="ECO:0000256" key="2">
    <source>
        <dbReference type="PROSITE-ProRule" id="PRU00703"/>
    </source>
</evidence>
<reference evidence="4" key="1">
    <citation type="journal article" date="2007" name="J. Bacteriol.">
        <title>Comparative genome analysis of four magnetotactic bacteria reveals a complex set of group-specific genes implicated in magnetosome biomineralization and function.</title>
        <authorList>
            <person name="Richter M."/>
            <person name="Kube M."/>
            <person name="Bazylinski D.A."/>
            <person name="Lombardot T."/>
            <person name="Gloeckner F.O."/>
            <person name="Reinhardt R."/>
            <person name="Schueler D."/>
        </authorList>
    </citation>
    <scope>NUCLEOTIDE SEQUENCE</scope>
    <source>
        <strain evidence="4">MSR-1</strain>
    </source>
</reference>
<dbReference type="PANTHER" id="PTHR48108:SF26">
    <property type="entry name" value="CBS DOMAIN-CONTAINING PROTEIN DDB_G0289609"/>
    <property type="match status" value="1"/>
</dbReference>
<name>A4TZC6_9PROT</name>
<keyword evidence="1" id="KW-0677">Repeat</keyword>
<proteinExistence type="predicted"/>
<dbReference type="SMART" id="SM00116">
    <property type="entry name" value="CBS"/>
    <property type="match status" value="2"/>
</dbReference>
<dbReference type="PROSITE" id="PS51371">
    <property type="entry name" value="CBS"/>
    <property type="match status" value="2"/>
</dbReference>
<dbReference type="SUPFAM" id="SSF54631">
    <property type="entry name" value="CBS-domain pair"/>
    <property type="match status" value="1"/>
</dbReference>
<evidence type="ECO:0000313" key="4">
    <source>
        <dbReference type="EMBL" id="CAM75983.1"/>
    </source>
</evidence>
<feature type="domain" description="CBS" evidence="3">
    <location>
        <begin position="7"/>
        <end position="64"/>
    </location>
</feature>
<dbReference type="InterPro" id="IPR051462">
    <property type="entry name" value="CBS_domain-containing"/>
</dbReference>
<dbReference type="CDD" id="cd02205">
    <property type="entry name" value="CBS_pair_SF"/>
    <property type="match status" value="1"/>
</dbReference>
<keyword evidence="2" id="KW-0129">CBS domain</keyword>
<evidence type="ECO:0000259" key="3">
    <source>
        <dbReference type="PROSITE" id="PS51371"/>
    </source>
</evidence>
<dbReference type="Pfam" id="PF00571">
    <property type="entry name" value="CBS"/>
    <property type="match status" value="2"/>
</dbReference>
<dbReference type="Gene3D" id="3.90.1280.20">
    <property type="match status" value="1"/>
</dbReference>